<keyword evidence="1" id="KW-1133">Transmembrane helix</keyword>
<evidence type="ECO:0000256" key="1">
    <source>
        <dbReference type="SAM" id="Phobius"/>
    </source>
</evidence>
<feature type="transmembrane region" description="Helical" evidence="1">
    <location>
        <begin position="50"/>
        <end position="72"/>
    </location>
</feature>
<protein>
    <submittedName>
        <fullName evidence="2">Uncharacterized protein</fullName>
    </submittedName>
</protein>
<name>A0A7S3P1T7_9STRA</name>
<keyword evidence="1" id="KW-0812">Transmembrane</keyword>
<keyword evidence="1" id="KW-0472">Membrane</keyword>
<dbReference type="InterPro" id="IPR010530">
    <property type="entry name" value="B12D"/>
</dbReference>
<accession>A0A7S3P1T7</accession>
<proteinExistence type="predicted"/>
<dbReference type="Pfam" id="PF06522">
    <property type="entry name" value="B12D"/>
    <property type="match status" value="1"/>
</dbReference>
<organism evidence="2">
    <name type="scientific">Amphora coffeiformis</name>
    <dbReference type="NCBI Taxonomy" id="265554"/>
    <lineage>
        <taxon>Eukaryota</taxon>
        <taxon>Sar</taxon>
        <taxon>Stramenopiles</taxon>
        <taxon>Ochrophyta</taxon>
        <taxon>Bacillariophyta</taxon>
        <taxon>Bacillariophyceae</taxon>
        <taxon>Bacillariophycidae</taxon>
        <taxon>Thalassiophysales</taxon>
        <taxon>Catenulaceae</taxon>
        <taxon>Amphora</taxon>
    </lineage>
</organism>
<evidence type="ECO:0000313" key="2">
    <source>
        <dbReference type="EMBL" id="CAE0406486.1"/>
    </source>
</evidence>
<gene>
    <name evidence="2" type="ORF">ACOF00016_LOCUS4354</name>
</gene>
<sequence>MFAVKSGIQRSMAPAARRLASVSAAPKNKLVPDMYQYNFNKSWFSDPSTYPLIAVMALATTVCVGMSANAMLRYRGVKISSDKKNSILNDWDSPNEAQTKITEVITRNPKATHWAGAWKSLRHEGLGVDHEEWKKAKEAQR</sequence>
<dbReference type="EMBL" id="HBIM01005099">
    <property type="protein sequence ID" value="CAE0406486.1"/>
    <property type="molecule type" value="Transcribed_RNA"/>
</dbReference>
<dbReference type="AlphaFoldDB" id="A0A7S3P1T7"/>
<reference evidence="2" key="1">
    <citation type="submission" date="2021-01" db="EMBL/GenBank/DDBJ databases">
        <authorList>
            <person name="Corre E."/>
            <person name="Pelletier E."/>
            <person name="Niang G."/>
            <person name="Scheremetjew M."/>
            <person name="Finn R."/>
            <person name="Kale V."/>
            <person name="Holt S."/>
            <person name="Cochrane G."/>
            <person name="Meng A."/>
            <person name="Brown T."/>
            <person name="Cohen L."/>
        </authorList>
    </citation>
    <scope>NUCLEOTIDE SEQUENCE</scope>
    <source>
        <strain evidence="2">CCMP127</strain>
    </source>
</reference>